<evidence type="ECO:0000256" key="1">
    <source>
        <dbReference type="SAM" id="MobiDB-lite"/>
    </source>
</evidence>
<evidence type="ECO:0000313" key="3">
    <source>
        <dbReference type="Proteomes" id="UP000499080"/>
    </source>
</evidence>
<accession>A0A4Y2CXE3</accession>
<dbReference type="Proteomes" id="UP000499080">
    <property type="component" value="Unassembled WGS sequence"/>
</dbReference>
<organism evidence="2 3">
    <name type="scientific">Araneus ventricosus</name>
    <name type="common">Orbweaver spider</name>
    <name type="synonym">Epeira ventricosa</name>
    <dbReference type="NCBI Taxonomy" id="182803"/>
    <lineage>
        <taxon>Eukaryota</taxon>
        <taxon>Metazoa</taxon>
        <taxon>Ecdysozoa</taxon>
        <taxon>Arthropoda</taxon>
        <taxon>Chelicerata</taxon>
        <taxon>Arachnida</taxon>
        <taxon>Araneae</taxon>
        <taxon>Araneomorphae</taxon>
        <taxon>Entelegynae</taxon>
        <taxon>Araneoidea</taxon>
        <taxon>Araneidae</taxon>
        <taxon>Araneus</taxon>
    </lineage>
</organism>
<name>A0A4Y2CXE3_ARAVE</name>
<sequence length="98" mass="11010">MELWFQTFTVTSRDLCPHGSLAVPPLSVANSRGDRYTVSVDSGTTSDWDSKATRGLFGEGPRKFEPRSDNEDDTRACSSFSKLLHHTSGRTFDQRRQI</sequence>
<keyword evidence="3" id="KW-1185">Reference proteome</keyword>
<protein>
    <submittedName>
        <fullName evidence="2">Uncharacterized protein</fullName>
    </submittedName>
</protein>
<feature type="region of interest" description="Disordered" evidence="1">
    <location>
        <begin position="51"/>
        <end position="75"/>
    </location>
</feature>
<proteinExistence type="predicted"/>
<evidence type="ECO:0000313" key="2">
    <source>
        <dbReference type="EMBL" id="GBM09110.1"/>
    </source>
</evidence>
<dbReference type="EMBL" id="BGPR01000265">
    <property type="protein sequence ID" value="GBM09110.1"/>
    <property type="molecule type" value="Genomic_DNA"/>
</dbReference>
<comment type="caution">
    <text evidence="2">The sequence shown here is derived from an EMBL/GenBank/DDBJ whole genome shotgun (WGS) entry which is preliminary data.</text>
</comment>
<feature type="compositionally biased region" description="Basic and acidic residues" evidence="1">
    <location>
        <begin position="60"/>
        <end position="75"/>
    </location>
</feature>
<dbReference type="AlphaFoldDB" id="A0A4Y2CXE3"/>
<gene>
    <name evidence="2" type="ORF">AVEN_5292_1</name>
</gene>
<reference evidence="2 3" key="1">
    <citation type="journal article" date="2019" name="Sci. Rep.">
        <title>Orb-weaving spider Araneus ventricosus genome elucidates the spidroin gene catalogue.</title>
        <authorList>
            <person name="Kono N."/>
            <person name="Nakamura H."/>
            <person name="Ohtoshi R."/>
            <person name="Moran D.A.P."/>
            <person name="Shinohara A."/>
            <person name="Yoshida Y."/>
            <person name="Fujiwara M."/>
            <person name="Mori M."/>
            <person name="Tomita M."/>
            <person name="Arakawa K."/>
        </authorList>
    </citation>
    <scope>NUCLEOTIDE SEQUENCE [LARGE SCALE GENOMIC DNA]</scope>
</reference>